<gene>
    <name evidence="3" type="primary">LOC127749453</name>
</gene>
<accession>A0A9C6U9Q5</accession>
<proteinExistence type="predicted"/>
<organism evidence="2 3">
    <name type="scientific">Frankliniella occidentalis</name>
    <name type="common">Western flower thrips</name>
    <name type="synonym">Euthrips occidentalis</name>
    <dbReference type="NCBI Taxonomy" id="133901"/>
    <lineage>
        <taxon>Eukaryota</taxon>
        <taxon>Metazoa</taxon>
        <taxon>Ecdysozoa</taxon>
        <taxon>Arthropoda</taxon>
        <taxon>Hexapoda</taxon>
        <taxon>Insecta</taxon>
        <taxon>Pterygota</taxon>
        <taxon>Neoptera</taxon>
        <taxon>Paraneoptera</taxon>
        <taxon>Thysanoptera</taxon>
        <taxon>Terebrantia</taxon>
        <taxon>Thripoidea</taxon>
        <taxon>Thripidae</taxon>
        <taxon>Frankliniella</taxon>
    </lineage>
</organism>
<sequence>MPPSTKRSREAQESGKTTRTPLKTFNRNSSRQRKAVSFTTAVVEQHENFVACTAAVHFDSDLNQEQPTNERCEPQISFTQSVDTEPSIDSAVSYCTNVQEELPEPEQQPTELHVSGVKVCA</sequence>
<feature type="compositionally biased region" description="Polar residues" evidence="1">
    <location>
        <begin position="14"/>
        <end position="29"/>
    </location>
</feature>
<evidence type="ECO:0000256" key="1">
    <source>
        <dbReference type="SAM" id="MobiDB-lite"/>
    </source>
</evidence>
<evidence type="ECO:0000313" key="3">
    <source>
        <dbReference type="RefSeq" id="XP_052123568.1"/>
    </source>
</evidence>
<name>A0A9C6U9Q5_FRAOC</name>
<keyword evidence="2" id="KW-1185">Reference proteome</keyword>
<dbReference type="RefSeq" id="XP_052123568.1">
    <property type="nucleotide sequence ID" value="XM_052267608.1"/>
</dbReference>
<protein>
    <submittedName>
        <fullName evidence="3">Uncharacterized protein LOC127749453</fullName>
    </submittedName>
</protein>
<dbReference type="AlphaFoldDB" id="A0A9C6U9Q5"/>
<dbReference type="Proteomes" id="UP000504606">
    <property type="component" value="Unplaced"/>
</dbReference>
<dbReference type="KEGG" id="foc:127749453"/>
<reference evidence="3" key="1">
    <citation type="submission" date="2025-08" db="UniProtKB">
        <authorList>
            <consortium name="RefSeq"/>
        </authorList>
    </citation>
    <scope>IDENTIFICATION</scope>
    <source>
        <tissue evidence="3">Whole organism</tissue>
    </source>
</reference>
<dbReference type="GeneID" id="127749453"/>
<feature type="region of interest" description="Disordered" evidence="1">
    <location>
        <begin position="1"/>
        <end position="31"/>
    </location>
</feature>
<evidence type="ECO:0000313" key="2">
    <source>
        <dbReference type="Proteomes" id="UP000504606"/>
    </source>
</evidence>